<feature type="region of interest" description="Disordered" evidence="7">
    <location>
        <begin position="211"/>
        <end position="246"/>
    </location>
</feature>
<reference evidence="9" key="1">
    <citation type="journal article" date="2018" name="PLoS Negl. Trop. Dis.">
        <title>Sialome diversity of ticks revealed by RNAseq of single tick salivary glands.</title>
        <authorList>
            <person name="Perner J."/>
            <person name="Kropackova S."/>
            <person name="Kopacek P."/>
            <person name="Ribeiro J.M."/>
        </authorList>
    </citation>
    <scope>NUCLEOTIDE SEQUENCE</scope>
    <source>
        <strain evidence="9">Siblings of single egg batch collected in Ceske Budejovice</strain>
        <tissue evidence="9">Salivary glands</tissue>
    </source>
</reference>
<evidence type="ECO:0000256" key="6">
    <source>
        <dbReference type="SAM" id="Coils"/>
    </source>
</evidence>
<dbReference type="InterPro" id="IPR048366">
    <property type="entry name" value="TNP-like_GBD"/>
</dbReference>
<feature type="compositionally biased region" description="Polar residues" evidence="7">
    <location>
        <begin position="222"/>
        <end position="246"/>
    </location>
</feature>
<keyword evidence="6" id="KW-0175">Coiled coil</keyword>
<feature type="region of interest" description="Disordered" evidence="7">
    <location>
        <begin position="171"/>
        <end position="196"/>
    </location>
</feature>
<dbReference type="EMBL" id="GEGO01005730">
    <property type="protein sequence ID" value="JAR89674.1"/>
    <property type="molecule type" value="Transcribed_RNA"/>
</dbReference>
<dbReference type="PANTHER" id="PTHR48257">
    <property type="match status" value="1"/>
</dbReference>
<keyword evidence="1" id="KW-0479">Metal-binding</keyword>
<dbReference type="SMART" id="SM00980">
    <property type="entry name" value="THAP"/>
    <property type="match status" value="1"/>
</dbReference>
<organism evidence="9">
    <name type="scientific">Ixodes ricinus</name>
    <name type="common">Common tick</name>
    <name type="synonym">Acarus ricinus</name>
    <dbReference type="NCBI Taxonomy" id="34613"/>
    <lineage>
        <taxon>Eukaryota</taxon>
        <taxon>Metazoa</taxon>
        <taxon>Ecdysozoa</taxon>
        <taxon>Arthropoda</taxon>
        <taxon>Chelicerata</taxon>
        <taxon>Arachnida</taxon>
        <taxon>Acari</taxon>
        <taxon>Parasitiformes</taxon>
        <taxon>Ixodida</taxon>
        <taxon>Ixodoidea</taxon>
        <taxon>Ixodidae</taxon>
        <taxon>Ixodinae</taxon>
        <taxon>Ixodes</taxon>
    </lineage>
</organism>
<proteinExistence type="predicted"/>
<dbReference type="InterPro" id="IPR048365">
    <property type="entry name" value="TNP-like_RNaseH_N"/>
</dbReference>
<dbReference type="InterPro" id="IPR038441">
    <property type="entry name" value="THAP_Znf_sf"/>
</dbReference>
<feature type="domain" description="THAP-type" evidence="8">
    <location>
        <begin position="1"/>
        <end position="82"/>
    </location>
</feature>
<evidence type="ECO:0000256" key="3">
    <source>
        <dbReference type="ARBA" id="ARBA00022833"/>
    </source>
</evidence>
<dbReference type="AlphaFoldDB" id="A0A147BG09"/>
<keyword evidence="3" id="KW-0862">Zinc</keyword>
<evidence type="ECO:0000256" key="5">
    <source>
        <dbReference type="PROSITE-ProRule" id="PRU00309"/>
    </source>
</evidence>
<feature type="compositionally biased region" description="Polar residues" evidence="7">
    <location>
        <begin position="134"/>
        <end position="150"/>
    </location>
</feature>
<dbReference type="PANTHER" id="PTHR48257:SF1">
    <property type="match status" value="1"/>
</dbReference>
<dbReference type="SUPFAM" id="SSF57716">
    <property type="entry name" value="Glucocorticoid receptor-like (DNA-binding domain)"/>
    <property type="match status" value="1"/>
</dbReference>
<dbReference type="GO" id="GO:0008270">
    <property type="term" value="F:zinc ion binding"/>
    <property type="evidence" value="ECO:0007669"/>
    <property type="project" value="UniProtKB-KW"/>
</dbReference>
<accession>A0A147BG09</accession>
<sequence length="1005" mass="114134">MAYCCVPHCCSDSKKKLEGVSFHEIPADLDLREAWIKVIRRDKWTPCTTSNYSRVCSQHFKESDFLEGKRRRLRKGVVPSVFQHYPLHLQPRNETPRSDASIRKRSLSSDAQKDGLPRKMQNRTRNEEPLHAPTPSSSALHETGHKSTLQSTADLTGHGLVKNTRPLCAPALGSTTASETEDKLAPPHTADLPRQWSPRNAEYLYLSTRGCPTGVETEDKSTSLGTADFTENGSPPNLGDTTMSEDQVPQPEVTVTAVTEKATQVDVRASNSLLIIERSKWKRKERDLKQQIERLRKTVDGYKEELQKLRDDCHVGDLEYIRERCDEKNQPAMFLLEQITNFKRKRPSWSEDTIRHSIVLRHLSTKLYEHMRHEELLKLPSRNTLQNYLGTVSGETGFNSLVEARLKTEIEHLPAPQSKTCSIIVDEMRIQQKLQYNKQQDAFVGHTDMGLAEEADSEPVLANSLLCFVINGLASSCRIPVAYFFTNGLNGSQLSKLLVCVMRKVESTGFRVIRVVTDNHKVNVSAMKILCGGVLTYRIEHPCDPQRLLFLSFDYCHVVKNLRSQFLARNIGKDGKVSSSHLKKLYELQKKWLVKPVRFLSRKHVYPNNIEKMNVRRAVEVLSPDVTSALSYMKNQAGHCSDASFASAGPSIQFMENVYRWFTLHDTSNKTQHIHQNFPDTRHYDDPEDSRLEWLEKTLPLYLEDLKNGASHPQQFLTKETHEALLLTTYSTVACIRHLLTEEKFFFVLTRKFSSDPVESLFGTLRRAVGCNDQLDVRSTLSGLEKILKTGIAAVSQESNVAHRDGPAHLHTLQAVQPQPAKEPLQLSRDATFVLGRLGVSKVRQRLPTLQLSATVYVGGYVARIVAEKMACENCCAITTKPMSNQPVQQLTRYQDHGGLIYPSDDLMHVLDTWREFVETVLKDNPKLPKPMKTLLSYTVPALCSPPLLRCQADVEGEHRKQFAQLVCTRFIRPLLVNYAFLQTDKHDLYKGFGKKPLSRKYVKL</sequence>
<dbReference type="Gene3D" id="6.20.210.20">
    <property type="entry name" value="THAP domain"/>
    <property type="match status" value="1"/>
</dbReference>
<evidence type="ECO:0000256" key="4">
    <source>
        <dbReference type="ARBA" id="ARBA00023125"/>
    </source>
</evidence>
<dbReference type="Pfam" id="PF21788">
    <property type="entry name" value="TNP-like_GBD"/>
    <property type="match status" value="1"/>
</dbReference>
<keyword evidence="4 5" id="KW-0238">DNA-binding</keyword>
<dbReference type="InterPro" id="IPR006612">
    <property type="entry name" value="THAP_Znf"/>
</dbReference>
<keyword evidence="2 5" id="KW-0863">Zinc-finger</keyword>
<evidence type="ECO:0000259" key="8">
    <source>
        <dbReference type="PROSITE" id="PS50950"/>
    </source>
</evidence>
<evidence type="ECO:0000256" key="7">
    <source>
        <dbReference type="SAM" id="MobiDB-lite"/>
    </source>
</evidence>
<dbReference type="Pfam" id="PF21787">
    <property type="entry name" value="TNP-like_RNaseH_N"/>
    <property type="match status" value="1"/>
</dbReference>
<dbReference type="PROSITE" id="PS50950">
    <property type="entry name" value="ZF_THAP"/>
    <property type="match status" value="1"/>
</dbReference>
<name>A0A147BG09_IXORI</name>
<evidence type="ECO:0000313" key="9">
    <source>
        <dbReference type="EMBL" id="JAR89674.1"/>
    </source>
</evidence>
<dbReference type="Pfam" id="PF05485">
    <property type="entry name" value="THAP"/>
    <property type="match status" value="1"/>
</dbReference>
<evidence type="ECO:0000256" key="2">
    <source>
        <dbReference type="ARBA" id="ARBA00022771"/>
    </source>
</evidence>
<protein>
    <submittedName>
        <fullName evidence="9">Putative transposase protein</fullName>
    </submittedName>
</protein>
<dbReference type="SMART" id="SM00692">
    <property type="entry name" value="DM3"/>
    <property type="match status" value="1"/>
</dbReference>
<evidence type="ECO:0000256" key="1">
    <source>
        <dbReference type="ARBA" id="ARBA00022723"/>
    </source>
</evidence>
<feature type="coiled-coil region" evidence="6">
    <location>
        <begin position="278"/>
        <end position="312"/>
    </location>
</feature>
<feature type="region of interest" description="Disordered" evidence="7">
    <location>
        <begin position="87"/>
        <end position="150"/>
    </location>
</feature>
<dbReference type="GO" id="GO:0003677">
    <property type="term" value="F:DNA binding"/>
    <property type="evidence" value="ECO:0007669"/>
    <property type="project" value="UniProtKB-UniRule"/>
</dbReference>